<dbReference type="PANTHER" id="PTHR21599:SF0">
    <property type="entry name" value="GLYCERATE KINASE"/>
    <property type="match status" value="1"/>
</dbReference>
<dbReference type="AlphaFoldDB" id="A0A1G6NL74"/>
<dbReference type="InterPro" id="IPR036129">
    <property type="entry name" value="Glycerate_kinase_sf"/>
</dbReference>
<dbReference type="OrthoDB" id="9774290at2"/>
<gene>
    <name evidence="5" type="ORF">SAMN04488112_11359</name>
</gene>
<comment type="similarity">
    <text evidence="1 4">Belongs to the glycerate kinase type-1 family.</text>
</comment>
<dbReference type="PANTHER" id="PTHR21599">
    <property type="entry name" value="GLYCERATE KINASE"/>
    <property type="match status" value="1"/>
</dbReference>
<reference evidence="5 6" key="1">
    <citation type="submission" date="2016-10" db="EMBL/GenBank/DDBJ databases">
        <authorList>
            <person name="de Groot N.N."/>
        </authorList>
    </citation>
    <scope>NUCLEOTIDE SEQUENCE [LARGE SCALE GENOMIC DNA]</scope>
    <source>
        <strain evidence="5 6">DSM 45514</strain>
    </source>
</reference>
<dbReference type="PIRSF" id="PIRSF006078">
    <property type="entry name" value="GlxK"/>
    <property type="match status" value="1"/>
</dbReference>
<keyword evidence="3 4" id="KW-0418">Kinase</keyword>
<organism evidence="5 6">
    <name type="scientific">Melghirimyces thermohalophilus</name>
    <dbReference type="NCBI Taxonomy" id="1236220"/>
    <lineage>
        <taxon>Bacteria</taxon>
        <taxon>Bacillati</taxon>
        <taxon>Bacillota</taxon>
        <taxon>Bacilli</taxon>
        <taxon>Bacillales</taxon>
        <taxon>Thermoactinomycetaceae</taxon>
        <taxon>Melghirimyces</taxon>
    </lineage>
</organism>
<accession>A0A1G6NL74</accession>
<evidence type="ECO:0000256" key="4">
    <source>
        <dbReference type="PIRNR" id="PIRNR006078"/>
    </source>
</evidence>
<dbReference type="Proteomes" id="UP000199387">
    <property type="component" value="Unassembled WGS sequence"/>
</dbReference>
<dbReference type="Gene3D" id="3.40.50.10350">
    <property type="entry name" value="Glycerate kinase, domain 1"/>
    <property type="match status" value="1"/>
</dbReference>
<dbReference type="RefSeq" id="WP_091570746.1">
    <property type="nucleotide sequence ID" value="NZ_FMZA01000013.1"/>
</dbReference>
<dbReference type="GO" id="GO:0031388">
    <property type="term" value="P:organic acid phosphorylation"/>
    <property type="evidence" value="ECO:0007669"/>
    <property type="project" value="UniProtKB-UniRule"/>
</dbReference>
<evidence type="ECO:0000256" key="2">
    <source>
        <dbReference type="ARBA" id="ARBA00022679"/>
    </source>
</evidence>
<dbReference type="InterPro" id="IPR018193">
    <property type="entry name" value="Glyc_kinase_flavodox-like_fold"/>
</dbReference>
<proteinExistence type="inferred from homology"/>
<dbReference type="EMBL" id="FMZA01000013">
    <property type="protein sequence ID" value="SDC68401.1"/>
    <property type="molecule type" value="Genomic_DNA"/>
</dbReference>
<keyword evidence="6" id="KW-1185">Reference proteome</keyword>
<protein>
    <submittedName>
        <fullName evidence="5">Glycerate kinase</fullName>
    </submittedName>
</protein>
<dbReference type="GO" id="GO:0008887">
    <property type="term" value="F:glycerate kinase activity"/>
    <property type="evidence" value="ECO:0007669"/>
    <property type="project" value="UniProtKB-UniRule"/>
</dbReference>
<dbReference type="Gene3D" id="3.90.1510.10">
    <property type="entry name" value="Glycerate kinase, domain 2"/>
    <property type="match status" value="1"/>
</dbReference>
<dbReference type="InterPro" id="IPR004381">
    <property type="entry name" value="Glycerate_kinase"/>
</dbReference>
<dbReference type="STRING" id="1236220.SAMN04488112_11359"/>
<evidence type="ECO:0000313" key="5">
    <source>
        <dbReference type="EMBL" id="SDC68401.1"/>
    </source>
</evidence>
<evidence type="ECO:0000256" key="1">
    <source>
        <dbReference type="ARBA" id="ARBA00006284"/>
    </source>
</evidence>
<keyword evidence="2 4" id="KW-0808">Transferase</keyword>
<dbReference type="Pfam" id="PF02595">
    <property type="entry name" value="Gly_kinase"/>
    <property type="match status" value="1"/>
</dbReference>
<name>A0A1G6NL74_9BACL</name>
<evidence type="ECO:0000256" key="3">
    <source>
        <dbReference type="ARBA" id="ARBA00022777"/>
    </source>
</evidence>
<sequence>MRILLVPSGFKESISAEKAAICMKNGIRRVLSKAKVVSLPLVDGGEGFVNTMVKWTQGSLSHQLVTGPIRQQTEASIGFLGYSSPKTAVIEVASAAGLKWVPRDQRNPERTTSYGVGELICAALDQGAKRILIGCGDSGTHDGGIGMAQALGVRFLDPSGHRIDVREGAHVIGQIASIDLSTIDPRLQQVSIDVACNWHNILCGPHGVTRVFGRQKGATEKQLLRLEKSFEHLSTLIEKTTGHTVDQIPGGGASGGLGAGLYGLLGATLHPRYDIIMKQLDLDRYLQETDLVLTAEGSIDFQTPRGKIPAEVATRAKRYGKPVIAIAGMIGEGARLNYRHGIDVYTSILQSPVPLEKAMANTEAWLEDSVESLMRTLWIGQELAATQYQRQVASGQ</sequence>
<dbReference type="SUPFAM" id="SSF110738">
    <property type="entry name" value="Glycerate kinase I"/>
    <property type="match status" value="1"/>
</dbReference>
<dbReference type="InterPro" id="IPR018197">
    <property type="entry name" value="Glycerate_kinase_RE-like"/>
</dbReference>
<dbReference type="NCBIfam" id="TIGR00045">
    <property type="entry name" value="glycerate kinase"/>
    <property type="match status" value="1"/>
</dbReference>
<evidence type="ECO:0000313" key="6">
    <source>
        <dbReference type="Proteomes" id="UP000199387"/>
    </source>
</evidence>